<name>A0A4V5P6T1_MONMO</name>
<dbReference type="AlphaFoldDB" id="A0A4V5P6T1"/>
<feature type="region of interest" description="Disordered" evidence="1">
    <location>
        <begin position="1"/>
        <end position="73"/>
    </location>
</feature>
<feature type="compositionally biased region" description="Low complexity" evidence="1">
    <location>
        <begin position="10"/>
        <end position="26"/>
    </location>
</feature>
<reference evidence="3" key="1">
    <citation type="journal article" date="2019" name="IScience">
        <title>Narwhal Genome Reveals Long-Term Low Genetic Diversity despite Current Large Abundance Size.</title>
        <authorList>
            <person name="Westbury M.V."/>
            <person name="Petersen B."/>
            <person name="Garde E."/>
            <person name="Heide-Jorgensen M.P."/>
            <person name="Lorenzen E.D."/>
        </authorList>
    </citation>
    <scope>NUCLEOTIDE SEQUENCE [LARGE SCALE GENOMIC DNA]</scope>
</reference>
<accession>A0A4V5P6T1</accession>
<evidence type="ECO:0000313" key="3">
    <source>
        <dbReference type="Proteomes" id="UP000308365"/>
    </source>
</evidence>
<comment type="caution">
    <text evidence="2">The sequence shown here is derived from an EMBL/GenBank/DDBJ whole genome shotgun (WGS) entry which is preliminary data.</text>
</comment>
<evidence type="ECO:0000256" key="1">
    <source>
        <dbReference type="SAM" id="MobiDB-lite"/>
    </source>
</evidence>
<proteinExistence type="predicted"/>
<sequence>MVPEPGGQAGVTAGAAAGRGAEASTGEQFMEERMAKVPQSGENRHRRQQERKEKYHVDPSNARLRKLLQDWDK</sequence>
<protein>
    <submittedName>
        <fullName evidence="2">Uncharacterized protein</fullName>
    </submittedName>
</protein>
<dbReference type="EMBL" id="RWIC01001317">
    <property type="protein sequence ID" value="TKC36340.1"/>
    <property type="molecule type" value="Genomic_DNA"/>
</dbReference>
<dbReference type="Proteomes" id="UP000308365">
    <property type="component" value="Unassembled WGS sequence"/>
</dbReference>
<organism evidence="2 3">
    <name type="scientific">Monodon monoceros</name>
    <name type="common">Narwhal</name>
    <name type="synonym">Ceratodon monodon</name>
    <dbReference type="NCBI Taxonomy" id="40151"/>
    <lineage>
        <taxon>Eukaryota</taxon>
        <taxon>Metazoa</taxon>
        <taxon>Chordata</taxon>
        <taxon>Craniata</taxon>
        <taxon>Vertebrata</taxon>
        <taxon>Euteleostomi</taxon>
        <taxon>Mammalia</taxon>
        <taxon>Eutheria</taxon>
        <taxon>Laurasiatheria</taxon>
        <taxon>Artiodactyla</taxon>
        <taxon>Whippomorpha</taxon>
        <taxon>Cetacea</taxon>
        <taxon>Odontoceti</taxon>
        <taxon>Monodontidae</taxon>
        <taxon>Monodon</taxon>
    </lineage>
</organism>
<gene>
    <name evidence="2" type="ORF">EI555_015943</name>
</gene>
<evidence type="ECO:0000313" key="2">
    <source>
        <dbReference type="EMBL" id="TKC36340.1"/>
    </source>
</evidence>